<dbReference type="InterPro" id="IPR036265">
    <property type="entry name" value="HIT-like_sf"/>
</dbReference>
<protein>
    <recommendedName>
        <fullName evidence="5">HIT domain-containing protein</fullName>
    </recommendedName>
</protein>
<feature type="domain" description="HIT" evidence="5">
    <location>
        <begin position="9"/>
        <end position="121"/>
    </location>
</feature>
<dbReference type="EMBL" id="JANQDX010000013">
    <property type="protein sequence ID" value="KAL0914095.1"/>
    <property type="molecule type" value="Genomic_DNA"/>
</dbReference>
<dbReference type="PANTHER" id="PTHR12486">
    <property type="entry name" value="APRATAXIN-RELATED"/>
    <property type="match status" value="1"/>
</dbReference>
<keyword evidence="2" id="KW-0378">Hydrolase</keyword>
<dbReference type="PANTHER" id="PTHR12486:SF5">
    <property type="entry name" value="ADENOSINE 5'-MONOPHOSPHORAMIDASE HINT3"/>
    <property type="match status" value="1"/>
</dbReference>
<comment type="caution">
    <text evidence="6">The sequence shown here is derived from an EMBL/GenBank/DDBJ whole genome shotgun (WGS) entry which is preliminary data.</text>
</comment>
<evidence type="ECO:0000256" key="2">
    <source>
        <dbReference type="ARBA" id="ARBA00022801"/>
    </source>
</evidence>
<name>A0ABD0UMY4_DENTH</name>
<dbReference type="Pfam" id="PF11969">
    <property type="entry name" value="DcpS_C"/>
    <property type="match status" value="1"/>
</dbReference>
<gene>
    <name evidence="6" type="ORF">M5K25_017599</name>
</gene>
<evidence type="ECO:0000313" key="6">
    <source>
        <dbReference type="EMBL" id="KAL0914095.1"/>
    </source>
</evidence>
<evidence type="ECO:0000313" key="7">
    <source>
        <dbReference type="Proteomes" id="UP001552299"/>
    </source>
</evidence>
<evidence type="ECO:0000256" key="3">
    <source>
        <dbReference type="PIRSR" id="PIRSR601310-1"/>
    </source>
</evidence>
<keyword evidence="1" id="KW-0547">Nucleotide-binding</keyword>
<evidence type="ECO:0000256" key="4">
    <source>
        <dbReference type="PROSITE-ProRule" id="PRU00464"/>
    </source>
</evidence>
<dbReference type="GO" id="GO:0047627">
    <property type="term" value="F:adenylylsulfatase activity"/>
    <property type="evidence" value="ECO:0007669"/>
    <property type="project" value="UniProtKB-ARBA"/>
</dbReference>
<accession>A0ABD0UMY4</accession>
<proteinExistence type="predicted"/>
<sequence>MAESAKLCLFCQIARSSTSTHLLYTDDQVSAFPDINPSAFRHYLVIPKNHIPTVNNLLRRAEDYQLVSHMLDVGRSLLRQDAPESKLYRFGFHQPPFNSVNHLHLHCFALPFIPRWKHLKYLSMGHLGDSLKLRSCWRGLNLCNQHICNFIYNDVLY</sequence>
<dbReference type="SUPFAM" id="SSF54197">
    <property type="entry name" value="HIT-like"/>
    <property type="match status" value="1"/>
</dbReference>
<keyword evidence="7" id="KW-1185">Reference proteome</keyword>
<dbReference type="PRINTS" id="PR00332">
    <property type="entry name" value="HISTRIAD"/>
</dbReference>
<reference evidence="6 7" key="1">
    <citation type="journal article" date="2024" name="Plant Biotechnol. J.">
        <title>Dendrobium thyrsiflorum genome and its molecular insights into genes involved in important horticultural traits.</title>
        <authorList>
            <person name="Chen B."/>
            <person name="Wang J.Y."/>
            <person name="Zheng P.J."/>
            <person name="Li K.L."/>
            <person name="Liang Y.M."/>
            <person name="Chen X.F."/>
            <person name="Zhang C."/>
            <person name="Zhao X."/>
            <person name="He X."/>
            <person name="Zhang G.Q."/>
            <person name="Liu Z.J."/>
            <person name="Xu Q."/>
        </authorList>
    </citation>
    <scope>NUCLEOTIDE SEQUENCE [LARGE SCALE GENOMIC DNA]</scope>
    <source>
        <strain evidence="6">GZMU011</strain>
    </source>
</reference>
<dbReference type="AlphaFoldDB" id="A0ABD0UMY4"/>
<dbReference type="Gene3D" id="3.30.428.10">
    <property type="entry name" value="HIT-like"/>
    <property type="match status" value="1"/>
</dbReference>
<feature type="active site" description="Tele-AMP-histidine intermediate" evidence="3">
    <location>
        <position position="106"/>
    </location>
</feature>
<dbReference type="InterPro" id="IPR001310">
    <property type="entry name" value="Histidine_triad_HIT"/>
</dbReference>
<dbReference type="Proteomes" id="UP001552299">
    <property type="component" value="Unassembled WGS sequence"/>
</dbReference>
<dbReference type="GO" id="GO:0000166">
    <property type="term" value="F:nucleotide binding"/>
    <property type="evidence" value="ECO:0007669"/>
    <property type="project" value="UniProtKB-KW"/>
</dbReference>
<feature type="short sequence motif" description="Histidine triad motif" evidence="4">
    <location>
        <begin position="102"/>
        <end position="106"/>
    </location>
</feature>
<dbReference type="InterPro" id="IPR011146">
    <property type="entry name" value="HIT-like"/>
</dbReference>
<evidence type="ECO:0000259" key="5">
    <source>
        <dbReference type="PROSITE" id="PS51084"/>
    </source>
</evidence>
<organism evidence="6 7">
    <name type="scientific">Dendrobium thyrsiflorum</name>
    <name type="common">Pinecone-like raceme dendrobium</name>
    <name type="synonym">Orchid</name>
    <dbReference type="NCBI Taxonomy" id="117978"/>
    <lineage>
        <taxon>Eukaryota</taxon>
        <taxon>Viridiplantae</taxon>
        <taxon>Streptophyta</taxon>
        <taxon>Embryophyta</taxon>
        <taxon>Tracheophyta</taxon>
        <taxon>Spermatophyta</taxon>
        <taxon>Magnoliopsida</taxon>
        <taxon>Liliopsida</taxon>
        <taxon>Asparagales</taxon>
        <taxon>Orchidaceae</taxon>
        <taxon>Epidendroideae</taxon>
        <taxon>Malaxideae</taxon>
        <taxon>Dendrobiinae</taxon>
        <taxon>Dendrobium</taxon>
    </lineage>
</organism>
<dbReference type="PROSITE" id="PS51084">
    <property type="entry name" value="HIT_2"/>
    <property type="match status" value="1"/>
</dbReference>
<evidence type="ECO:0000256" key="1">
    <source>
        <dbReference type="ARBA" id="ARBA00022741"/>
    </source>
</evidence>